<proteinExistence type="predicted"/>
<dbReference type="Proteomes" id="UP000298652">
    <property type="component" value="Chromosome 2"/>
</dbReference>
<evidence type="ECO:0000256" key="2">
    <source>
        <dbReference type="SAM" id="MobiDB-lite"/>
    </source>
</evidence>
<feature type="compositionally biased region" description="Polar residues" evidence="2">
    <location>
        <begin position="184"/>
        <end position="194"/>
    </location>
</feature>
<name>A0A4V6Y8V4_SETVI</name>
<feature type="region of interest" description="Disordered" evidence="2">
    <location>
        <begin position="1"/>
        <end position="263"/>
    </location>
</feature>
<organism evidence="3 4">
    <name type="scientific">Setaria viridis</name>
    <name type="common">Green bristlegrass</name>
    <name type="synonym">Setaria italica subsp. viridis</name>
    <dbReference type="NCBI Taxonomy" id="4556"/>
    <lineage>
        <taxon>Eukaryota</taxon>
        <taxon>Viridiplantae</taxon>
        <taxon>Streptophyta</taxon>
        <taxon>Embryophyta</taxon>
        <taxon>Tracheophyta</taxon>
        <taxon>Spermatophyta</taxon>
        <taxon>Magnoliopsida</taxon>
        <taxon>Liliopsida</taxon>
        <taxon>Poales</taxon>
        <taxon>Poaceae</taxon>
        <taxon>PACMAD clade</taxon>
        <taxon>Panicoideae</taxon>
        <taxon>Panicodae</taxon>
        <taxon>Paniceae</taxon>
        <taxon>Cenchrinae</taxon>
        <taxon>Setaria</taxon>
    </lineage>
</organism>
<feature type="compositionally biased region" description="Low complexity" evidence="2">
    <location>
        <begin position="148"/>
        <end position="169"/>
    </location>
</feature>
<sequence>MRRKDRLPGARFRKAPGPCLRGRRGAPLRSRRGALSEDLRSPPTPSPRGRRGAPLGSSAERSLESTEPSPAVAPETQEQRSGDKWPLPDAPGSASGSEAKRARRPCSGGTATPRGLVLQLAPKKVLRVSSASVGRTAVPPTASGGVPGEVAGPTAEAAPVTVTGGVAAPSGVGEGVDPAPPSASLVNPSVQSVAPQGPQAGEVIDLDADEAEGTAATGTGTDVPAATTGTAAATEEGVSASAAAPKGAAVTEAGTSAPEVPAEVAPAAGAEVSARGAPAGAEEPASAVPSVIGAQALGPSANPEASGSTPASALATSVPRAWRGSVLRWTSREDPPRHLFTLDDAAEWRKWQAVQGSLASTRAALSSVLGELDNVVLPGSQALQECSRGKSDFLRLEQGLWERFNLERERTRELSMQVAATQGVINDLQRREQAAHEEVRRLEAKFQAVVDKARLDREEFQAAAEKARHDAEELTRLKGEHEALQKTVERIRRERQKAWQDRDAEKVQKEEVEKAAADLGAEVGQLQAEFFWVILAGEITRLREALDTECAEHGNLRDAVRVVCDGLSVVQEEGTSSLATRVLGTYRRAREIALEALHTGVTRAFEVFGSHYSGINFAGMSGGYAAGYSEAELDEIDASVFNPAEALAKLLEDEAVPPEDPPAN</sequence>
<dbReference type="Gene3D" id="1.10.287.1490">
    <property type="match status" value="1"/>
</dbReference>
<feature type="compositionally biased region" description="Basic residues" evidence="2">
    <location>
        <begin position="21"/>
        <end position="32"/>
    </location>
</feature>
<gene>
    <name evidence="3" type="ORF">SEVIR_2G217500v2</name>
</gene>
<accession>A0A4V6Y8V4</accession>
<dbReference type="AlphaFoldDB" id="A0A4V6Y8V4"/>
<keyword evidence="1" id="KW-0175">Coiled coil</keyword>
<reference evidence="3" key="1">
    <citation type="submission" date="2019-03" db="EMBL/GenBank/DDBJ databases">
        <title>WGS assembly of Setaria viridis.</title>
        <authorList>
            <person name="Huang P."/>
            <person name="Jenkins J."/>
            <person name="Grimwood J."/>
            <person name="Barry K."/>
            <person name="Healey A."/>
            <person name="Mamidi S."/>
            <person name="Sreedasyam A."/>
            <person name="Shu S."/>
            <person name="Feldman M."/>
            <person name="Wu J."/>
            <person name="Yu Y."/>
            <person name="Chen C."/>
            <person name="Johnson J."/>
            <person name="Rokhsar D."/>
            <person name="Baxter I."/>
            <person name="Schmutz J."/>
            <person name="Brutnell T."/>
            <person name="Kellogg E."/>
        </authorList>
    </citation>
    <scope>NUCLEOTIDE SEQUENCE [LARGE SCALE GENOMIC DNA]</scope>
</reference>
<keyword evidence="4" id="KW-1185">Reference proteome</keyword>
<dbReference type="Gramene" id="TKW33206">
    <property type="protein sequence ID" value="TKW33206"/>
    <property type="gene ID" value="SEVIR_2G217500v2"/>
</dbReference>
<dbReference type="EMBL" id="CM016553">
    <property type="protein sequence ID" value="TKW33206.1"/>
    <property type="molecule type" value="Genomic_DNA"/>
</dbReference>
<evidence type="ECO:0000313" key="4">
    <source>
        <dbReference type="Proteomes" id="UP000298652"/>
    </source>
</evidence>
<feature type="coiled-coil region" evidence="1">
    <location>
        <begin position="425"/>
        <end position="529"/>
    </location>
</feature>
<evidence type="ECO:0000256" key="1">
    <source>
        <dbReference type="SAM" id="Coils"/>
    </source>
</evidence>
<protein>
    <submittedName>
        <fullName evidence="3">Uncharacterized protein</fullName>
    </submittedName>
</protein>
<evidence type="ECO:0000313" key="3">
    <source>
        <dbReference type="EMBL" id="TKW33206.1"/>
    </source>
</evidence>
<feature type="compositionally biased region" description="Low complexity" evidence="2">
    <location>
        <begin position="213"/>
        <end position="263"/>
    </location>
</feature>